<keyword evidence="3" id="KW-1133">Transmembrane helix</keyword>
<dbReference type="EMBL" id="JACSNR010000007">
    <property type="protein sequence ID" value="MBM6923650.1"/>
    <property type="molecule type" value="Genomic_DNA"/>
</dbReference>
<evidence type="ECO:0000256" key="2">
    <source>
        <dbReference type="SAM" id="MobiDB-lite"/>
    </source>
</evidence>
<sequence length="147" mass="16204">MNTENKLPILRPEDKPAIPEPADTAAPAGEKASRWKRPETHEEKMLFWMRVTGICAILLAVLAGAAAVMLLLNLSQLGEILSHLNSASVELEEASRQLSQALQSLNNEGLQELYAALEQIQKLDMDSLNRSIESLAKIMEPLSRIFG</sequence>
<keyword evidence="3" id="KW-0812">Transmembrane</keyword>
<dbReference type="RefSeq" id="WP_204721154.1">
    <property type="nucleotide sequence ID" value="NZ_JACSNR010000007.1"/>
</dbReference>
<organism evidence="4 5">
    <name type="scientific">Hydrogenoanaerobacterium saccharovorans</name>
    <dbReference type="NCBI Taxonomy" id="474960"/>
    <lineage>
        <taxon>Bacteria</taxon>
        <taxon>Bacillati</taxon>
        <taxon>Bacillota</taxon>
        <taxon>Clostridia</taxon>
        <taxon>Eubacteriales</taxon>
        <taxon>Oscillospiraceae</taxon>
        <taxon>Hydrogenoanaerobacterium</taxon>
    </lineage>
</organism>
<proteinExistence type="predicted"/>
<evidence type="ECO:0000313" key="5">
    <source>
        <dbReference type="Proteomes" id="UP000724149"/>
    </source>
</evidence>
<evidence type="ECO:0000256" key="3">
    <source>
        <dbReference type="SAM" id="Phobius"/>
    </source>
</evidence>
<feature type="transmembrane region" description="Helical" evidence="3">
    <location>
        <begin position="47"/>
        <end position="72"/>
    </location>
</feature>
<dbReference type="Proteomes" id="UP000724149">
    <property type="component" value="Unassembled WGS sequence"/>
</dbReference>
<evidence type="ECO:0000313" key="4">
    <source>
        <dbReference type="EMBL" id="MBM6923650.1"/>
    </source>
</evidence>
<name>A0ABS2GMD8_9FIRM</name>
<gene>
    <name evidence="4" type="ORF">H9X81_08110</name>
</gene>
<protein>
    <recommendedName>
        <fullName evidence="6">DUF948 domain-containing protein</fullName>
    </recommendedName>
</protein>
<feature type="region of interest" description="Disordered" evidence="2">
    <location>
        <begin position="1"/>
        <end position="37"/>
    </location>
</feature>
<keyword evidence="1" id="KW-0175">Coiled coil</keyword>
<comment type="caution">
    <text evidence="4">The sequence shown here is derived from an EMBL/GenBank/DDBJ whole genome shotgun (WGS) entry which is preliminary data.</text>
</comment>
<evidence type="ECO:0008006" key="6">
    <source>
        <dbReference type="Google" id="ProtNLM"/>
    </source>
</evidence>
<keyword evidence="5" id="KW-1185">Reference proteome</keyword>
<evidence type="ECO:0000256" key="1">
    <source>
        <dbReference type="SAM" id="Coils"/>
    </source>
</evidence>
<keyword evidence="3" id="KW-0472">Membrane</keyword>
<accession>A0ABS2GMD8</accession>
<feature type="coiled-coil region" evidence="1">
    <location>
        <begin position="84"/>
        <end position="111"/>
    </location>
</feature>
<reference evidence="4 5" key="1">
    <citation type="journal article" date="2021" name="Sci. Rep.">
        <title>The distribution of antibiotic resistance genes in chicken gut microbiota commensals.</title>
        <authorList>
            <person name="Juricova H."/>
            <person name="Matiasovicova J."/>
            <person name="Kubasova T."/>
            <person name="Cejkova D."/>
            <person name="Rychlik I."/>
        </authorList>
    </citation>
    <scope>NUCLEOTIDE SEQUENCE [LARGE SCALE GENOMIC DNA]</scope>
    <source>
        <strain evidence="4 5">An564</strain>
    </source>
</reference>